<accession>A0A2P7NUP2</accession>
<protein>
    <submittedName>
        <fullName evidence="1">Uncharacterized protein</fullName>
    </submittedName>
</protein>
<gene>
    <name evidence="1" type="ORF">C7H79_09655</name>
</gene>
<proteinExistence type="predicted"/>
<evidence type="ECO:0000313" key="2">
    <source>
        <dbReference type="Proteomes" id="UP000241912"/>
    </source>
</evidence>
<dbReference type="AlphaFoldDB" id="A0A2P7NUP2"/>
<sequence length="324" mass="37342">MSQEQINATTLLCRLLERNKAEINGTALREGEQKSAAELLLKERILVSGNPHEWITCPECRIETARVVRETSADQILLLCPECEDFEAPRYHRETHKVPLQKFIHLLLNGLNLSINGLKQIEPDLVWRLGTTEEKRGKMLTWYFARCLYRPEIANRLRDQIILEKTQKSCLILTSGEVPLPVGSALTEFDVRPLFTVGQIGSRSFEFYPDRQSAPGAQILDEATPGTTLRYVRNKGKVYIDGREYLLEPMQQRILSALIDDRDHEMDKEAIKTACGSESQRFSPSKAFDKDETTKLIYRTFIRFLPEDDRYSLIIPNDDRDWLI</sequence>
<dbReference type="Proteomes" id="UP000241912">
    <property type="component" value="Unassembled WGS sequence"/>
</dbReference>
<dbReference type="RefSeq" id="WP_106707074.1">
    <property type="nucleotide sequence ID" value="NZ_PXXU01000026.1"/>
</dbReference>
<organism evidence="1 2">
    <name type="scientific">Nitrosomonas supralitoralis</name>
    <dbReference type="NCBI Taxonomy" id="2116706"/>
    <lineage>
        <taxon>Bacteria</taxon>
        <taxon>Pseudomonadati</taxon>
        <taxon>Pseudomonadota</taxon>
        <taxon>Betaproteobacteria</taxon>
        <taxon>Nitrosomonadales</taxon>
        <taxon>Nitrosomonadaceae</taxon>
        <taxon>Nitrosomonas</taxon>
    </lineage>
</organism>
<name>A0A2P7NUP2_9PROT</name>
<comment type="caution">
    <text evidence="1">The sequence shown here is derived from an EMBL/GenBank/DDBJ whole genome shotgun (WGS) entry which is preliminary data.</text>
</comment>
<keyword evidence="2" id="KW-1185">Reference proteome</keyword>
<reference evidence="1 2" key="1">
    <citation type="submission" date="2018-03" db="EMBL/GenBank/DDBJ databases">
        <title>Draft genome of Nitrosomonas supralitoralis APG5.</title>
        <authorList>
            <person name="Urakawa H."/>
            <person name="Lopez J.V."/>
        </authorList>
    </citation>
    <scope>NUCLEOTIDE SEQUENCE [LARGE SCALE GENOMIC DNA]</scope>
    <source>
        <strain evidence="1 2">APG5</strain>
    </source>
</reference>
<dbReference type="EMBL" id="PXXU01000026">
    <property type="protein sequence ID" value="PSJ17158.1"/>
    <property type="molecule type" value="Genomic_DNA"/>
</dbReference>
<dbReference type="OrthoDB" id="8901071at2"/>
<evidence type="ECO:0000313" key="1">
    <source>
        <dbReference type="EMBL" id="PSJ17158.1"/>
    </source>
</evidence>